<dbReference type="EMBL" id="LS483499">
    <property type="protein sequence ID" value="SQK72327.1"/>
    <property type="molecule type" value="Genomic_DNA"/>
</dbReference>
<dbReference type="Proteomes" id="UP000248758">
    <property type="component" value="Chromosome 1"/>
</dbReference>
<accession>A0A2X5NGU4</accession>
<evidence type="ECO:0000313" key="1">
    <source>
        <dbReference type="EMBL" id="SQK72327.1"/>
    </source>
</evidence>
<proteinExistence type="predicted"/>
<organism evidence="1 2">
    <name type="scientific">Tatumella ptyseos</name>
    <dbReference type="NCBI Taxonomy" id="82987"/>
    <lineage>
        <taxon>Bacteria</taxon>
        <taxon>Pseudomonadati</taxon>
        <taxon>Pseudomonadota</taxon>
        <taxon>Gammaproteobacteria</taxon>
        <taxon>Enterobacterales</taxon>
        <taxon>Erwiniaceae</taxon>
        <taxon>Tatumella</taxon>
    </lineage>
</organism>
<protein>
    <recommendedName>
        <fullName evidence="3">SMP-30/Gluconolaconase/LRE-like region</fullName>
    </recommendedName>
</protein>
<gene>
    <name evidence="1" type="ORF">NCTC11468_00578</name>
</gene>
<evidence type="ECO:0008006" key="3">
    <source>
        <dbReference type="Google" id="ProtNLM"/>
    </source>
</evidence>
<evidence type="ECO:0000313" key="2">
    <source>
        <dbReference type="Proteomes" id="UP000248758"/>
    </source>
</evidence>
<name>A0A2X5NGU4_9GAMM</name>
<sequence length="41" mass="4510">MMDTRPGRPQVIQSCDVFVDAQGIIYSTDYNGGLSVIEYLG</sequence>
<dbReference type="KEGG" id="tpty:NCTC11468_00578"/>
<reference evidence="1 2" key="1">
    <citation type="submission" date="2018-06" db="EMBL/GenBank/DDBJ databases">
        <authorList>
            <consortium name="Pathogen Informatics"/>
            <person name="Doyle S."/>
        </authorList>
    </citation>
    <scope>NUCLEOTIDE SEQUENCE [LARGE SCALE GENOMIC DNA]</scope>
    <source>
        <strain evidence="1 2">NCTC11468</strain>
    </source>
</reference>
<dbReference type="AlphaFoldDB" id="A0A2X5NGU4"/>